<dbReference type="PANTHER" id="PTHR33121">
    <property type="entry name" value="CYCLIC DI-GMP PHOSPHODIESTERASE PDEF"/>
    <property type="match status" value="1"/>
</dbReference>
<sequence length="442" mass="50480">MQDTVTLLEETLAKLKRNPADVAGAQKIIRDLIVKGPCDGELAQIKQLVDTVLTHLVKPSLEKSHERQAQLTRLQKELSKQRVPDLEKLNGDLQTITPWITQPPDWDRQTLAELDKPPAAFRTHLLNALHLLGEADPWLTEHLQHFPPQQEPTWKQLYNLLTELPNQELKRERRWNRQKADLLQTLQRLAESLSQGLKDLGQAGGESETMLARLQQSPETVDLLELKQVLIQEADLFRRYAKRVHHQLEQSSDRLQQAHNRLKRMDEALQATRDVNLQDPFTGLPNRYALSAHLQRMMERSHQLGHGFSVIGCQVDHLSAVLHKLSDHKAHRLVVALAARMSRLLNDGEWLARSDVERFYVLLDEPEYGVNRATALSHMFLGLREDLKAPSLRIRAAFGVVCYDNPLDEKGLLEQVELAINQARTLQDGVRVVSYTPTGNRP</sequence>
<dbReference type="RefSeq" id="WP_011715048.1">
    <property type="nucleotide sequence ID" value="NC_008576.1"/>
</dbReference>
<evidence type="ECO:0000259" key="2">
    <source>
        <dbReference type="PROSITE" id="PS50887"/>
    </source>
</evidence>
<gene>
    <name evidence="3" type="ordered locus">Mmc1_3507</name>
</gene>
<dbReference type="Pfam" id="PF00990">
    <property type="entry name" value="GGDEF"/>
    <property type="match status" value="1"/>
</dbReference>
<dbReference type="PROSITE" id="PS50887">
    <property type="entry name" value="GGDEF"/>
    <property type="match status" value="1"/>
</dbReference>
<feature type="domain" description="GGDEF" evidence="2">
    <location>
        <begin position="306"/>
        <end position="438"/>
    </location>
</feature>
<dbReference type="GO" id="GO:0071111">
    <property type="term" value="F:cyclic-guanylate-specific phosphodiesterase activity"/>
    <property type="evidence" value="ECO:0007669"/>
    <property type="project" value="InterPro"/>
</dbReference>
<dbReference type="KEGG" id="mgm:Mmc1_3507"/>
<dbReference type="SMART" id="SM00267">
    <property type="entry name" value="GGDEF"/>
    <property type="match status" value="1"/>
</dbReference>
<dbReference type="InterPro" id="IPR029787">
    <property type="entry name" value="Nucleotide_cyclase"/>
</dbReference>
<keyword evidence="4" id="KW-1185">Reference proteome</keyword>
<feature type="coiled-coil region" evidence="1">
    <location>
        <begin position="245"/>
        <end position="275"/>
    </location>
</feature>
<accession>A0LDE9</accession>
<keyword evidence="1" id="KW-0175">Coiled coil</keyword>
<evidence type="ECO:0000313" key="4">
    <source>
        <dbReference type="Proteomes" id="UP000002586"/>
    </source>
</evidence>
<evidence type="ECO:0000256" key="1">
    <source>
        <dbReference type="SAM" id="Coils"/>
    </source>
</evidence>
<dbReference type="EMBL" id="CP000471">
    <property type="protein sequence ID" value="ABK45992.1"/>
    <property type="molecule type" value="Genomic_DNA"/>
</dbReference>
<reference evidence="4" key="1">
    <citation type="journal article" date="2009" name="Appl. Environ. Microbiol.">
        <title>Complete genome sequence of the chemolithoautotrophic marine magnetotactic coccus strain MC-1.</title>
        <authorList>
            <person name="Schubbe S."/>
            <person name="Williams T.J."/>
            <person name="Xie G."/>
            <person name="Kiss H.E."/>
            <person name="Brettin T.S."/>
            <person name="Martinez D."/>
            <person name="Ross C.A."/>
            <person name="Schuler D."/>
            <person name="Cox B.L."/>
            <person name="Nealson K.H."/>
            <person name="Bazylinski D.A."/>
        </authorList>
    </citation>
    <scope>NUCLEOTIDE SEQUENCE [LARGE SCALE GENOMIC DNA]</scope>
    <source>
        <strain evidence="4">ATCC BAA-1437 / JCM 17883 / MC-1</strain>
    </source>
</reference>
<dbReference type="InterPro" id="IPR043128">
    <property type="entry name" value="Rev_trsase/Diguanyl_cyclase"/>
</dbReference>
<reference evidence="3 4" key="2">
    <citation type="journal article" date="2012" name="Int. J. Syst. Evol. Microbiol.">
        <title>Magnetococcus marinus gen. nov., sp. nov., a marine, magnetotactic bacterium that represents a novel lineage (Magnetococcaceae fam. nov.; Magnetococcales ord. nov.) at the base of the Alphaproteobacteria.</title>
        <authorList>
            <person name="Bazylinski D.A."/>
            <person name="Williams T.J."/>
            <person name="Lefevre C.T."/>
            <person name="Berg R.J."/>
            <person name="Zhang C.L."/>
            <person name="Bowser S.S."/>
            <person name="Dean A.J."/>
            <person name="Beveridge T.J."/>
        </authorList>
    </citation>
    <scope>NUCLEOTIDE SEQUENCE [LARGE SCALE GENOMIC DNA]</scope>
    <source>
        <strain evidence="4">ATCC BAA-1437 / JCM 17883 / MC-1</strain>
    </source>
</reference>
<dbReference type="OrthoDB" id="9812260at2"/>
<evidence type="ECO:0000313" key="3">
    <source>
        <dbReference type="EMBL" id="ABK45992.1"/>
    </source>
</evidence>
<dbReference type="eggNOG" id="COG2199">
    <property type="taxonomic scope" value="Bacteria"/>
</dbReference>
<dbReference type="InterPro" id="IPR000160">
    <property type="entry name" value="GGDEF_dom"/>
</dbReference>
<dbReference type="AlphaFoldDB" id="A0LDE9"/>
<dbReference type="PANTHER" id="PTHR33121:SF70">
    <property type="entry name" value="SIGNALING PROTEIN YKOW"/>
    <property type="match status" value="1"/>
</dbReference>
<dbReference type="HOGENOM" id="CLU_619358_0_0_5"/>
<dbReference type="SUPFAM" id="SSF55073">
    <property type="entry name" value="Nucleotide cyclase"/>
    <property type="match status" value="1"/>
</dbReference>
<name>A0LDE9_MAGMM</name>
<dbReference type="InterPro" id="IPR050706">
    <property type="entry name" value="Cyclic-di-GMP_PDE-like"/>
</dbReference>
<dbReference type="STRING" id="156889.Mmc1_3507"/>
<proteinExistence type="predicted"/>
<organism evidence="3 4">
    <name type="scientific">Magnetococcus marinus (strain ATCC BAA-1437 / JCM 17883 / MC-1)</name>
    <dbReference type="NCBI Taxonomy" id="156889"/>
    <lineage>
        <taxon>Bacteria</taxon>
        <taxon>Pseudomonadati</taxon>
        <taxon>Pseudomonadota</taxon>
        <taxon>Magnetococcia</taxon>
        <taxon>Magnetococcales</taxon>
        <taxon>Magnetococcaceae</taxon>
        <taxon>Magnetococcus</taxon>
    </lineage>
</organism>
<dbReference type="Proteomes" id="UP000002586">
    <property type="component" value="Chromosome"/>
</dbReference>
<protein>
    <submittedName>
        <fullName evidence="3">Diguanylate cyclase</fullName>
    </submittedName>
</protein>
<dbReference type="Gene3D" id="3.30.70.270">
    <property type="match status" value="1"/>
</dbReference>